<feature type="transmembrane region" description="Helical" evidence="5">
    <location>
        <begin position="336"/>
        <end position="355"/>
    </location>
</feature>
<dbReference type="RefSeq" id="XP_035340453.1">
    <property type="nucleotide sequence ID" value="XM_035484560.1"/>
</dbReference>
<dbReference type="Pfam" id="PF07690">
    <property type="entry name" value="MFS_1"/>
    <property type="match status" value="1"/>
</dbReference>
<feature type="domain" description="Major facilitator superfamily (MFS) profile" evidence="6">
    <location>
        <begin position="66"/>
        <end position="507"/>
    </location>
</feature>
<dbReference type="PROSITE" id="PS50850">
    <property type="entry name" value="MFS"/>
    <property type="match status" value="1"/>
</dbReference>
<dbReference type="GO" id="GO:0005886">
    <property type="term" value="C:plasma membrane"/>
    <property type="evidence" value="ECO:0007669"/>
    <property type="project" value="TreeGrafter"/>
</dbReference>
<gene>
    <name evidence="7" type="ORF">TRUGW13939_01359</name>
</gene>
<dbReference type="GeneID" id="55988871"/>
<dbReference type="Proteomes" id="UP000509510">
    <property type="component" value="Chromosome I"/>
</dbReference>
<dbReference type="InterPro" id="IPR011701">
    <property type="entry name" value="MFS"/>
</dbReference>
<dbReference type="PANTHER" id="PTHR23502:SF49">
    <property type="entry name" value="MAJOR FACILITATOR SUPERFAMILY (MFS) PROFILE DOMAIN-CONTAINING PROTEIN"/>
    <property type="match status" value="1"/>
</dbReference>
<evidence type="ECO:0000256" key="4">
    <source>
        <dbReference type="ARBA" id="ARBA00023136"/>
    </source>
</evidence>
<keyword evidence="4 5" id="KW-0472">Membrane</keyword>
<comment type="subcellular location">
    <subcellularLocation>
        <location evidence="1">Membrane</location>
        <topology evidence="1">Multi-pass membrane protein</topology>
    </subcellularLocation>
</comment>
<sequence length="507" mass="55573">MATSHCLENPNQLANSETSLQLNDAVHRSLPDEAATDTCKSQWIVQFEDGDQSNPKHFKPIWKAFLTFQMSLLALTGSMGSSIMAPAQSKIASEMHIALEATTLTVALFVLGWALGPMIWAPISEFWGRRWGILPGVFIFGLFTIGSATSKSPASLFITRFFGGIFASAPISNVPAALGDIYEPRSRGIAMAFVSLCIVGGPTVGPVIGAALTVSSQLGWRWTGYIEAIFIFSVFALSCFTLPETYPPVLLKRKARLLRKSTGDTRHWHPLEEERIDRSTLHKYVSRPIRMFFTEPMLLFVAIYASFTYSLVYLTLEVFPIVFNEQRKYPLVVSMLPFFGILVGVICALIINFMNQPRYARAVKKNNGKAVPEARLPPMIIGGVSLSAGLFWFGWTADPKYTWALPTVASAFIGAGFNIVFQQCLNFLVDTYGLYAASAVSANTMLRSLFAFGLPMAARPMFQNLGVGPAASLLGGISCLALPVPFALLRYGAILRKRSEFVPGTKA</sequence>
<feature type="transmembrane region" description="Helical" evidence="5">
    <location>
        <begin position="433"/>
        <end position="458"/>
    </location>
</feature>
<protein>
    <recommendedName>
        <fullName evidence="6">Major facilitator superfamily (MFS) profile domain-containing protein</fullName>
    </recommendedName>
</protein>
<evidence type="ECO:0000313" key="8">
    <source>
        <dbReference type="Proteomes" id="UP000509510"/>
    </source>
</evidence>
<evidence type="ECO:0000256" key="1">
    <source>
        <dbReference type="ARBA" id="ARBA00004141"/>
    </source>
</evidence>
<reference evidence="8" key="1">
    <citation type="submission" date="2020-06" db="EMBL/GenBank/DDBJ databases">
        <title>A chromosome-scale genome assembly of Talaromyces rugulosus W13939.</title>
        <authorList>
            <person name="Wang B."/>
            <person name="Guo L."/>
            <person name="Ye K."/>
            <person name="Wang L."/>
        </authorList>
    </citation>
    <scope>NUCLEOTIDE SEQUENCE [LARGE SCALE GENOMIC DNA]</scope>
    <source>
        <strain evidence="8">W13939</strain>
    </source>
</reference>
<feature type="transmembrane region" description="Helical" evidence="5">
    <location>
        <begin position="161"/>
        <end position="182"/>
    </location>
</feature>
<feature type="transmembrane region" description="Helical" evidence="5">
    <location>
        <begin position="131"/>
        <end position="149"/>
    </location>
</feature>
<evidence type="ECO:0000256" key="5">
    <source>
        <dbReference type="SAM" id="Phobius"/>
    </source>
</evidence>
<evidence type="ECO:0000259" key="6">
    <source>
        <dbReference type="PROSITE" id="PS50850"/>
    </source>
</evidence>
<keyword evidence="2 5" id="KW-0812">Transmembrane</keyword>
<feature type="transmembrane region" description="Helical" evidence="5">
    <location>
        <begin position="97"/>
        <end position="119"/>
    </location>
</feature>
<dbReference type="EMBL" id="CP055898">
    <property type="protein sequence ID" value="QKX54274.1"/>
    <property type="molecule type" value="Genomic_DNA"/>
</dbReference>
<accession>A0A7H8QK26</accession>
<dbReference type="CDD" id="cd17323">
    <property type="entry name" value="MFS_Tpo1_MDR_like"/>
    <property type="match status" value="1"/>
</dbReference>
<feature type="transmembrane region" description="Helical" evidence="5">
    <location>
        <begin position="297"/>
        <end position="316"/>
    </location>
</feature>
<evidence type="ECO:0000256" key="2">
    <source>
        <dbReference type="ARBA" id="ARBA00022692"/>
    </source>
</evidence>
<dbReference type="GO" id="GO:0022857">
    <property type="term" value="F:transmembrane transporter activity"/>
    <property type="evidence" value="ECO:0007669"/>
    <property type="project" value="InterPro"/>
</dbReference>
<dbReference type="Gene3D" id="1.20.1250.20">
    <property type="entry name" value="MFS general substrate transporter like domains"/>
    <property type="match status" value="1"/>
</dbReference>
<feature type="transmembrane region" description="Helical" evidence="5">
    <location>
        <begin position="470"/>
        <end position="489"/>
    </location>
</feature>
<organism evidence="7 8">
    <name type="scientific">Talaromyces rugulosus</name>
    <name type="common">Penicillium rugulosum</name>
    <dbReference type="NCBI Taxonomy" id="121627"/>
    <lineage>
        <taxon>Eukaryota</taxon>
        <taxon>Fungi</taxon>
        <taxon>Dikarya</taxon>
        <taxon>Ascomycota</taxon>
        <taxon>Pezizomycotina</taxon>
        <taxon>Eurotiomycetes</taxon>
        <taxon>Eurotiomycetidae</taxon>
        <taxon>Eurotiales</taxon>
        <taxon>Trichocomaceae</taxon>
        <taxon>Talaromyces</taxon>
        <taxon>Talaromyces sect. Islandici</taxon>
    </lineage>
</organism>
<dbReference type="InterPro" id="IPR020846">
    <property type="entry name" value="MFS_dom"/>
</dbReference>
<dbReference type="KEGG" id="trg:TRUGW13939_01359"/>
<dbReference type="SUPFAM" id="SSF103473">
    <property type="entry name" value="MFS general substrate transporter"/>
    <property type="match status" value="1"/>
</dbReference>
<proteinExistence type="predicted"/>
<feature type="transmembrane region" description="Helical" evidence="5">
    <location>
        <begin position="189"/>
        <end position="212"/>
    </location>
</feature>
<evidence type="ECO:0000313" key="7">
    <source>
        <dbReference type="EMBL" id="QKX54274.1"/>
    </source>
</evidence>
<dbReference type="InterPro" id="IPR036259">
    <property type="entry name" value="MFS_trans_sf"/>
</dbReference>
<name>A0A7H8QK26_TALRU</name>
<keyword evidence="3 5" id="KW-1133">Transmembrane helix</keyword>
<feature type="transmembrane region" description="Helical" evidence="5">
    <location>
        <begin position="376"/>
        <end position="395"/>
    </location>
</feature>
<keyword evidence="8" id="KW-1185">Reference proteome</keyword>
<feature type="transmembrane region" description="Helical" evidence="5">
    <location>
        <begin position="401"/>
        <end position="421"/>
    </location>
</feature>
<dbReference type="PANTHER" id="PTHR23502">
    <property type="entry name" value="MAJOR FACILITATOR SUPERFAMILY"/>
    <property type="match status" value="1"/>
</dbReference>
<evidence type="ECO:0000256" key="3">
    <source>
        <dbReference type="ARBA" id="ARBA00022989"/>
    </source>
</evidence>
<dbReference type="FunFam" id="1.20.1250.20:FF:000011">
    <property type="entry name" value="MFS multidrug transporter, putative"/>
    <property type="match status" value="1"/>
</dbReference>
<feature type="transmembrane region" description="Helical" evidence="5">
    <location>
        <begin position="64"/>
        <end position="85"/>
    </location>
</feature>
<feature type="transmembrane region" description="Helical" evidence="5">
    <location>
        <begin position="224"/>
        <end position="246"/>
    </location>
</feature>
<dbReference type="AlphaFoldDB" id="A0A7H8QK26"/>
<dbReference type="OrthoDB" id="9986881at2759"/>